<dbReference type="SUPFAM" id="SSF50969">
    <property type="entry name" value="YVTN repeat-like/Quinoprotein amine dehydrogenase"/>
    <property type="match status" value="1"/>
</dbReference>
<protein>
    <submittedName>
        <fullName evidence="2">Uncharacterized protein</fullName>
    </submittedName>
</protein>
<gene>
    <name evidence="2" type="ORF">GCM10022242_37800</name>
</gene>
<dbReference type="PROSITE" id="PS51257">
    <property type="entry name" value="PROKAR_LIPOPROTEIN"/>
    <property type="match status" value="1"/>
</dbReference>
<feature type="chain" id="PRO_5046688818" evidence="1">
    <location>
        <begin position="25"/>
        <end position="559"/>
    </location>
</feature>
<organism evidence="2 3">
    <name type="scientific">Nocardioides panacisoli</name>
    <dbReference type="NCBI Taxonomy" id="627624"/>
    <lineage>
        <taxon>Bacteria</taxon>
        <taxon>Bacillati</taxon>
        <taxon>Actinomycetota</taxon>
        <taxon>Actinomycetes</taxon>
        <taxon>Propionibacteriales</taxon>
        <taxon>Nocardioidaceae</taxon>
        <taxon>Nocardioides</taxon>
    </lineage>
</organism>
<dbReference type="InterPro" id="IPR011044">
    <property type="entry name" value="Quino_amine_DH_bsu"/>
</dbReference>
<dbReference type="EMBL" id="BAABAH010000018">
    <property type="protein sequence ID" value="GAA3833208.1"/>
    <property type="molecule type" value="Genomic_DNA"/>
</dbReference>
<sequence length="559" mass="57235">MLRVPVVLVAGVLALSSCSSGDPAAEPRTGSSASTPVVAPLDVAWHAAFAGTPFDEVDDSRGDALWSGDGDVSIVTSAVTTYDAGTGERRSVVDLPGKVCAISREVNADGVGAVALGRGCRTVVAVDTRAGKIVGRWETGSQVYLQDVSVGDRVVVAADASNGAYRFDLRSGRPLPRLGPGSAASDGVLVVVASGPTSHQDFEVYDQDSGRLVRKVAGGVNTDVFDIVDDRPLLVAAHTNDVGNHVMDLSGREAVPSGREIDVSYPNLGGYEVLDGTLFLQYGGAPVVDAWDGDRARLAPYAVLHASEAVVGTHDGRLVTVETSGDPLTGGGTVVRAVDPDDPEEPIVLGAAGVDTAALLLSTTTAEVVGDVLVTPVDDELVALTLPDDGVPQSDLDAAAGLGDGDYTPADAADLCPGLRPATLEAVGIRAGRGGYRADCALLDVDTDAFLSTAAFASTADGDLDPVDVAEHTFANTVKASGTNNLPPLAPLPGLGDQAAWGDGKQNGTGLLVRVGNVTVIVQGTRLALARGTSMKEALRAIGEDLVAELDRRQAARLR</sequence>
<dbReference type="RefSeq" id="WP_344778425.1">
    <property type="nucleotide sequence ID" value="NZ_BAABAH010000018.1"/>
</dbReference>
<accession>A0ABP7J2X6</accession>
<feature type="signal peptide" evidence="1">
    <location>
        <begin position="1"/>
        <end position="24"/>
    </location>
</feature>
<keyword evidence="1" id="KW-0732">Signal</keyword>
<evidence type="ECO:0000313" key="2">
    <source>
        <dbReference type="EMBL" id="GAA3833208.1"/>
    </source>
</evidence>
<proteinExistence type="predicted"/>
<dbReference type="Proteomes" id="UP001501821">
    <property type="component" value="Unassembled WGS sequence"/>
</dbReference>
<evidence type="ECO:0000313" key="3">
    <source>
        <dbReference type="Proteomes" id="UP001501821"/>
    </source>
</evidence>
<reference evidence="3" key="1">
    <citation type="journal article" date="2019" name="Int. J. Syst. Evol. Microbiol.">
        <title>The Global Catalogue of Microorganisms (GCM) 10K type strain sequencing project: providing services to taxonomists for standard genome sequencing and annotation.</title>
        <authorList>
            <consortium name="The Broad Institute Genomics Platform"/>
            <consortium name="The Broad Institute Genome Sequencing Center for Infectious Disease"/>
            <person name="Wu L."/>
            <person name="Ma J."/>
        </authorList>
    </citation>
    <scope>NUCLEOTIDE SEQUENCE [LARGE SCALE GENOMIC DNA]</scope>
    <source>
        <strain evidence="3">JCM 16953</strain>
    </source>
</reference>
<keyword evidence="3" id="KW-1185">Reference proteome</keyword>
<evidence type="ECO:0000256" key="1">
    <source>
        <dbReference type="SAM" id="SignalP"/>
    </source>
</evidence>
<name>A0ABP7J2X6_9ACTN</name>
<comment type="caution">
    <text evidence="2">The sequence shown here is derived from an EMBL/GenBank/DDBJ whole genome shotgun (WGS) entry which is preliminary data.</text>
</comment>